<dbReference type="PANTHER" id="PTHR42818:SF1">
    <property type="entry name" value="SULFOPYRUVATE DECARBOXYLASE"/>
    <property type="match status" value="1"/>
</dbReference>
<organism evidence="3 4">
    <name type="scientific">Actinokineospora alba</name>
    <dbReference type="NCBI Taxonomy" id="504798"/>
    <lineage>
        <taxon>Bacteria</taxon>
        <taxon>Bacillati</taxon>
        <taxon>Actinomycetota</taxon>
        <taxon>Actinomycetes</taxon>
        <taxon>Pseudonocardiales</taxon>
        <taxon>Pseudonocardiaceae</taxon>
        <taxon>Actinokineospora</taxon>
    </lineage>
</organism>
<dbReference type="Gene3D" id="3.40.50.970">
    <property type="match status" value="1"/>
</dbReference>
<name>A0A1H0W838_9PSEU</name>
<keyword evidence="2" id="KW-0456">Lyase</keyword>
<reference evidence="4" key="1">
    <citation type="submission" date="2016-10" db="EMBL/GenBank/DDBJ databases">
        <authorList>
            <person name="Varghese N."/>
            <person name="Submissions S."/>
        </authorList>
    </citation>
    <scope>NUCLEOTIDE SEQUENCE [LARGE SCALE GENOMIC DNA]</scope>
    <source>
        <strain evidence="4">IBRC-M 10655</strain>
    </source>
</reference>
<evidence type="ECO:0000256" key="1">
    <source>
        <dbReference type="ARBA" id="ARBA00022793"/>
    </source>
</evidence>
<dbReference type="EMBL" id="FNJB01000018">
    <property type="protein sequence ID" value="SDP86446.1"/>
    <property type="molecule type" value="Genomic_DNA"/>
</dbReference>
<accession>A0A1H0W838</accession>
<evidence type="ECO:0000256" key="2">
    <source>
        <dbReference type="ARBA" id="ARBA00023239"/>
    </source>
</evidence>
<dbReference type="InterPro" id="IPR051818">
    <property type="entry name" value="TPP_dependent_decarboxylase"/>
</dbReference>
<evidence type="ECO:0000313" key="3">
    <source>
        <dbReference type="EMBL" id="SDP86446.1"/>
    </source>
</evidence>
<dbReference type="STRING" id="504798.SAMN05421871_11740"/>
<evidence type="ECO:0000313" key="4">
    <source>
        <dbReference type="Proteomes" id="UP000199651"/>
    </source>
</evidence>
<dbReference type="Proteomes" id="UP000199651">
    <property type="component" value="Unassembled WGS sequence"/>
</dbReference>
<dbReference type="RefSeq" id="WP_091383577.1">
    <property type="nucleotide sequence ID" value="NZ_FNDV01000017.1"/>
</dbReference>
<dbReference type="GO" id="GO:0000287">
    <property type="term" value="F:magnesium ion binding"/>
    <property type="evidence" value="ECO:0007669"/>
    <property type="project" value="UniProtKB-ARBA"/>
</dbReference>
<keyword evidence="1" id="KW-0210">Decarboxylase</keyword>
<dbReference type="SUPFAM" id="SSF52518">
    <property type="entry name" value="Thiamin diphosphate-binding fold (THDP-binding)"/>
    <property type="match status" value="1"/>
</dbReference>
<keyword evidence="3" id="KW-0670">Pyruvate</keyword>
<dbReference type="OrthoDB" id="9785953at2"/>
<dbReference type="PANTHER" id="PTHR42818">
    <property type="entry name" value="SULFOPYRUVATE DECARBOXYLASE SUBUNIT ALPHA"/>
    <property type="match status" value="1"/>
</dbReference>
<proteinExistence type="predicted"/>
<dbReference type="GO" id="GO:0016831">
    <property type="term" value="F:carboxy-lyase activity"/>
    <property type="evidence" value="ECO:0007669"/>
    <property type="project" value="UniProtKB-KW"/>
</dbReference>
<dbReference type="InterPro" id="IPR029061">
    <property type="entry name" value="THDP-binding"/>
</dbReference>
<sequence>MPTFTHGIDVTNELGKELIAADFGPFYATPCAILSPLHRMLDELAGVLTVAREDNAVGIAVGASLTGRNPVVLMENAGLGLSLSAIASLVVPYRIPMLFVVDVRVTADGQPDADLPGESVILRKLTVPLLVGLGVETFELRPETPMAQQVNLIQECVQDQRRPAALLLASDTARLPR</sequence>
<protein>
    <submittedName>
        <fullName evidence="3">Phosphonopyruvate decarboxylase</fullName>
    </submittedName>
</protein>
<dbReference type="AlphaFoldDB" id="A0A1H0W838"/>
<keyword evidence="4" id="KW-1185">Reference proteome</keyword>
<gene>
    <name evidence="3" type="ORF">SAMN05192558_11840</name>
</gene>